<accession>A0AAD8FK16</accession>
<keyword evidence="2" id="KW-1185">Reference proteome</keyword>
<sequence>MRSPEGGADELLNLERCKGALQTILHETAEDDSLLSSVASCGSTALSRVILRKGLMKRSSGLTALITRAVTSALRVRWLTPATTVRMKRQRSRHRLERNLVNWRRRKRQLQRAVWMTLWGTRSLPSVAPTDRPPPALTKVHYPAGHLNLFGTNRTEKEAML</sequence>
<protein>
    <submittedName>
        <fullName evidence="1">Alpha-actinin A</fullName>
    </submittedName>
</protein>
<evidence type="ECO:0000313" key="1">
    <source>
        <dbReference type="EMBL" id="KAK0067862.1"/>
    </source>
</evidence>
<proteinExistence type="predicted"/>
<name>A0AAD8FK16_BIOPF</name>
<evidence type="ECO:0000313" key="2">
    <source>
        <dbReference type="Proteomes" id="UP001233172"/>
    </source>
</evidence>
<reference evidence="1" key="1">
    <citation type="journal article" date="2023" name="PLoS Negl. Trop. Dis.">
        <title>A genome sequence for Biomphalaria pfeifferi, the major vector snail for the human-infecting parasite Schistosoma mansoni.</title>
        <authorList>
            <person name="Bu L."/>
            <person name="Lu L."/>
            <person name="Laidemitt M.R."/>
            <person name="Zhang S.M."/>
            <person name="Mutuku M."/>
            <person name="Mkoji G."/>
            <person name="Steinauer M."/>
            <person name="Loker E.S."/>
        </authorList>
    </citation>
    <scope>NUCLEOTIDE SEQUENCE</scope>
    <source>
        <strain evidence="1">KasaAsao</strain>
    </source>
</reference>
<dbReference type="AlphaFoldDB" id="A0AAD8FK16"/>
<reference evidence="1" key="2">
    <citation type="submission" date="2023-04" db="EMBL/GenBank/DDBJ databases">
        <authorList>
            <person name="Bu L."/>
            <person name="Lu L."/>
            <person name="Laidemitt M.R."/>
            <person name="Zhang S.M."/>
            <person name="Mutuku M."/>
            <person name="Mkoji G."/>
            <person name="Steinauer M."/>
            <person name="Loker E.S."/>
        </authorList>
    </citation>
    <scope>NUCLEOTIDE SEQUENCE</scope>
    <source>
        <strain evidence="1">KasaAsao</strain>
        <tissue evidence="1">Whole Snail</tissue>
    </source>
</reference>
<gene>
    <name evidence="1" type="ORF">Bpfe_002703</name>
</gene>
<organism evidence="1 2">
    <name type="scientific">Biomphalaria pfeifferi</name>
    <name type="common">Bloodfluke planorb</name>
    <name type="synonym">Freshwater snail</name>
    <dbReference type="NCBI Taxonomy" id="112525"/>
    <lineage>
        <taxon>Eukaryota</taxon>
        <taxon>Metazoa</taxon>
        <taxon>Spiralia</taxon>
        <taxon>Lophotrochozoa</taxon>
        <taxon>Mollusca</taxon>
        <taxon>Gastropoda</taxon>
        <taxon>Heterobranchia</taxon>
        <taxon>Euthyneura</taxon>
        <taxon>Panpulmonata</taxon>
        <taxon>Hygrophila</taxon>
        <taxon>Lymnaeoidea</taxon>
        <taxon>Planorbidae</taxon>
        <taxon>Biomphalaria</taxon>
    </lineage>
</organism>
<comment type="caution">
    <text evidence="1">The sequence shown here is derived from an EMBL/GenBank/DDBJ whole genome shotgun (WGS) entry which is preliminary data.</text>
</comment>
<dbReference type="Proteomes" id="UP001233172">
    <property type="component" value="Unassembled WGS sequence"/>
</dbReference>
<feature type="non-terminal residue" evidence="1">
    <location>
        <position position="1"/>
    </location>
</feature>
<dbReference type="EMBL" id="JASAOG010000006">
    <property type="protein sequence ID" value="KAK0067862.1"/>
    <property type="molecule type" value="Genomic_DNA"/>
</dbReference>